<feature type="domain" description="FAD-binding FR-type" evidence="1">
    <location>
        <begin position="1"/>
        <end position="101"/>
    </location>
</feature>
<dbReference type="AlphaFoldDB" id="A0A0D0Q5S2"/>
<comment type="caution">
    <text evidence="2">The sequence shown here is derived from an EMBL/GenBank/DDBJ whole genome shotgun (WGS) entry which is preliminary data.</text>
</comment>
<dbReference type="EMBL" id="AONG01000019">
    <property type="protein sequence ID" value="KIQ67837.1"/>
    <property type="molecule type" value="Genomic_DNA"/>
</dbReference>
<dbReference type="InterPro" id="IPR050415">
    <property type="entry name" value="MRET"/>
</dbReference>
<dbReference type="SUPFAM" id="SSF63380">
    <property type="entry name" value="Riboflavin synthase domain-like"/>
    <property type="match status" value="1"/>
</dbReference>
<dbReference type="STRING" id="1123501.Wenmar_03566"/>
<dbReference type="OrthoDB" id="9792185at2"/>
<evidence type="ECO:0000259" key="1">
    <source>
        <dbReference type="PROSITE" id="PS51384"/>
    </source>
</evidence>
<dbReference type="RefSeq" id="WP_018302055.1">
    <property type="nucleotide sequence ID" value="NZ_KB902281.1"/>
</dbReference>
<keyword evidence="3" id="KW-1185">Reference proteome</keyword>
<dbReference type="SUPFAM" id="SSF52343">
    <property type="entry name" value="Ferredoxin reductase-like, C-terminal NADP-linked domain"/>
    <property type="match status" value="1"/>
</dbReference>
<name>A0A0D0Q5S2_9RHOB</name>
<dbReference type="eggNOG" id="COG1018">
    <property type="taxonomic scope" value="Bacteria"/>
</dbReference>
<evidence type="ECO:0000313" key="2">
    <source>
        <dbReference type="EMBL" id="KIQ67837.1"/>
    </source>
</evidence>
<dbReference type="GO" id="GO:0016491">
    <property type="term" value="F:oxidoreductase activity"/>
    <property type="evidence" value="ECO:0007669"/>
    <property type="project" value="InterPro"/>
</dbReference>
<protein>
    <submittedName>
        <fullName evidence="2">Flavodoxin reductase (Ferredoxin-NADPH reductase) family 1</fullName>
    </submittedName>
</protein>
<dbReference type="PANTHER" id="PTHR47354:SF5">
    <property type="entry name" value="PROTEIN RFBI"/>
    <property type="match status" value="1"/>
</dbReference>
<dbReference type="Gene3D" id="3.40.50.80">
    <property type="entry name" value="Nucleotide-binding domain of ferredoxin-NADP reductase (FNR) module"/>
    <property type="match status" value="1"/>
</dbReference>
<dbReference type="InterPro" id="IPR017938">
    <property type="entry name" value="Riboflavin_synthase-like_b-brl"/>
</dbReference>
<accession>A0A0D0Q5S2</accession>
<dbReference type="Pfam" id="PF00175">
    <property type="entry name" value="NAD_binding_1"/>
    <property type="match status" value="1"/>
</dbReference>
<reference evidence="2 3" key="1">
    <citation type="submission" date="2013-01" db="EMBL/GenBank/DDBJ databases">
        <authorList>
            <person name="Fiebig A."/>
            <person name="Goeker M."/>
            <person name="Klenk H.-P.P."/>
        </authorList>
    </citation>
    <scope>NUCLEOTIDE SEQUENCE [LARGE SCALE GENOMIC DNA]</scope>
    <source>
        <strain evidence="2 3">DSM 24838</strain>
    </source>
</reference>
<dbReference type="InterPro" id="IPR017927">
    <property type="entry name" value="FAD-bd_FR_type"/>
</dbReference>
<dbReference type="PROSITE" id="PS51384">
    <property type="entry name" value="FAD_FR"/>
    <property type="match status" value="1"/>
</dbReference>
<dbReference type="Pfam" id="PF00970">
    <property type="entry name" value="FAD_binding_6"/>
    <property type="match status" value="1"/>
</dbReference>
<dbReference type="CDD" id="cd06196">
    <property type="entry name" value="FNR_like_1"/>
    <property type="match status" value="1"/>
</dbReference>
<organism evidence="2 3">
    <name type="scientific">Wenxinia marina DSM 24838</name>
    <dbReference type="NCBI Taxonomy" id="1123501"/>
    <lineage>
        <taxon>Bacteria</taxon>
        <taxon>Pseudomonadati</taxon>
        <taxon>Pseudomonadota</taxon>
        <taxon>Alphaproteobacteria</taxon>
        <taxon>Rhodobacterales</taxon>
        <taxon>Roseobacteraceae</taxon>
        <taxon>Wenxinia</taxon>
    </lineage>
</organism>
<evidence type="ECO:0000313" key="3">
    <source>
        <dbReference type="Proteomes" id="UP000035100"/>
    </source>
</evidence>
<dbReference type="PATRIC" id="fig|1123501.6.peg.3694"/>
<dbReference type="PANTHER" id="PTHR47354">
    <property type="entry name" value="NADH OXIDOREDUCTASE HCR"/>
    <property type="match status" value="1"/>
</dbReference>
<proteinExistence type="predicted"/>
<dbReference type="InterPro" id="IPR008333">
    <property type="entry name" value="Cbr1-like_FAD-bd_dom"/>
</dbReference>
<dbReference type="Gene3D" id="2.40.30.10">
    <property type="entry name" value="Translation factors"/>
    <property type="match status" value="1"/>
</dbReference>
<dbReference type="InterPro" id="IPR001433">
    <property type="entry name" value="OxRdtase_FAD/NAD-bd"/>
</dbReference>
<dbReference type="Proteomes" id="UP000035100">
    <property type="component" value="Unassembled WGS sequence"/>
</dbReference>
<dbReference type="InterPro" id="IPR039261">
    <property type="entry name" value="FNR_nucleotide-bd"/>
</dbReference>
<sequence>MAHTLTLQSVAPVTHDTHHLIFDRPEGYSWTPGQATLLSLDQEGWRDEKRPFTFVSSPDARTVEFVIKSYPDHDGVTKRIAQLSPGDTVIVRSTWGAIEDRGPGTFLAGGAGITPFIGILRERARQGGAGGSTLIFSNATEKDIILRQEWEGMEGLRTVFTLTEEEVPGLEHGQIDGPFLDRHVTDWDGVFYVCGPRKMEDTLIEVLKGRGVPSQRIISEDHPD</sequence>
<gene>
    <name evidence="2" type="ORF">Wenmar_03566</name>
</gene>